<sequence length="257" mass="27801">MSREEIRQMGLSCGADVVGFAAVEDYKSKRAPDPKTILPGIRSMVVMGFRELDGGLASDIGRISMHSRLGQMDQTKSCTFRMAKAIEDRYKVKAAPILASYPLNMAAPFMGLVADISLRHAAVAAGLGNFGRHNLVISPRFGTRIIFTAILTDMVLASDPPVTEVLCDECGLCVASCPASALDEEGKTEDLKCLRNSQPFGIGGAIGFIRKFTAAPPEQQKAMIIDPRFLSLYQASFIGFQYECFRCMAVCPACVDA</sequence>
<dbReference type="PROSITE" id="PS51379">
    <property type="entry name" value="4FE4S_FER_2"/>
    <property type="match status" value="1"/>
</dbReference>
<protein>
    <submittedName>
        <fullName evidence="5">4Fe-4S ferredoxin</fullName>
    </submittedName>
</protein>
<comment type="caution">
    <text evidence="5">The sequence shown here is derived from an EMBL/GenBank/DDBJ whole genome shotgun (WGS) entry which is preliminary data.</text>
</comment>
<feature type="domain" description="4Fe-4S ferredoxin-type" evidence="4">
    <location>
        <begin position="158"/>
        <end position="187"/>
    </location>
</feature>
<dbReference type="Proteomes" id="UP000233654">
    <property type="component" value="Unassembled WGS sequence"/>
</dbReference>
<evidence type="ECO:0000313" key="6">
    <source>
        <dbReference type="Proteomes" id="UP000233654"/>
    </source>
</evidence>
<dbReference type="PROSITE" id="PS00198">
    <property type="entry name" value="4FE4S_FER_1"/>
    <property type="match status" value="1"/>
</dbReference>
<evidence type="ECO:0000256" key="2">
    <source>
        <dbReference type="ARBA" id="ARBA00023004"/>
    </source>
</evidence>
<dbReference type="InterPro" id="IPR017896">
    <property type="entry name" value="4Fe4S_Fe-S-bd"/>
</dbReference>
<proteinExistence type="predicted"/>
<dbReference type="SUPFAM" id="SSF54862">
    <property type="entry name" value="4Fe-4S ferredoxins"/>
    <property type="match status" value="1"/>
</dbReference>
<evidence type="ECO:0000256" key="3">
    <source>
        <dbReference type="ARBA" id="ARBA00023014"/>
    </source>
</evidence>
<evidence type="ECO:0000259" key="4">
    <source>
        <dbReference type="PROSITE" id="PS51379"/>
    </source>
</evidence>
<dbReference type="EMBL" id="PHEX01000111">
    <property type="protein sequence ID" value="PKQ27405.1"/>
    <property type="molecule type" value="Genomic_DNA"/>
</dbReference>
<dbReference type="InterPro" id="IPR017900">
    <property type="entry name" value="4Fe4S_Fe_S_CS"/>
</dbReference>
<name>A0A2N3G3W9_9ACTN</name>
<dbReference type="PANTHER" id="PTHR42827:SF1">
    <property type="entry name" value="IRON-SULFUR CLUSTER-BINDING PROTEIN"/>
    <property type="match status" value="1"/>
</dbReference>
<dbReference type="GO" id="GO:0046872">
    <property type="term" value="F:metal ion binding"/>
    <property type="evidence" value="ECO:0007669"/>
    <property type="project" value="UniProtKB-KW"/>
</dbReference>
<gene>
    <name evidence="5" type="ORF">CVT63_08180</name>
</gene>
<evidence type="ECO:0000256" key="1">
    <source>
        <dbReference type="ARBA" id="ARBA00022723"/>
    </source>
</evidence>
<keyword evidence="1" id="KW-0479">Metal-binding</keyword>
<dbReference type="AlphaFoldDB" id="A0A2N3G3W9"/>
<accession>A0A2N3G3W9</accession>
<keyword evidence="2" id="KW-0408">Iron</keyword>
<organism evidence="5 6">
    <name type="scientific">Candidatus Anoxymicrobium japonicum</name>
    <dbReference type="NCBI Taxonomy" id="2013648"/>
    <lineage>
        <taxon>Bacteria</taxon>
        <taxon>Bacillati</taxon>
        <taxon>Actinomycetota</taxon>
        <taxon>Candidatus Geothermincolia</taxon>
        <taxon>Candidatus Geothermincolales</taxon>
        <taxon>Candidatus Anoxymicrobiaceae</taxon>
        <taxon>Candidatus Anoxymicrobium</taxon>
    </lineage>
</organism>
<dbReference type="PANTHER" id="PTHR42827">
    <property type="entry name" value="IRON-SULFUR CLUSTER-BINDING PROTEIN-RELATED"/>
    <property type="match status" value="1"/>
</dbReference>
<dbReference type="GO" id="GO:0051536">
    <property type="term" value="F:iron-sulfur cluster binding"/>
    <property type="evidence" value="ECO:0007669"/>
    <property type="project" value="UniProtKB-KW"/>
</dbReference>
<keyword evidence="3" id="KW-0411">Iron-sulfur</keyword>
<reference evidence="5 6" key="1">
    <citation type="journal article" date="2017" name="ISME J.">
        <title>Potential for microbial H2 and metal transformations associated with novel bacteria and archaea in deep terrestrial subsurface sediments.</title>
        <authorList>
            <person name="Hernsdorf A.W."/>
            <person name="Amano Y."/>
            <person name="Miyakawa K."/>
            <person name="Ise K."/>
            <person name="Suzuki Y."/>
            <person name="Anantharaman K."/>
            <person name="Probst A."/>
            <person name="Burstein D."/>
            <person name="Thomas B.C."/>
            <person name="Banfield J.F."/>
        </authorList>
    </citation>
    <scope>NUCLEOTIDE SEQUENCE [LARGE SCALE GENOMIC DNA]</scope>
    <source>
        <strain evidence="5">HGW-Actinobacteria-3</strain>
    </source>
</reference>
<evidence type="ECO:0000313" key="5">
    <source>
        <dbReference type="EMBL" id="PKQ27405.1"/>
    </source>
</evidence>